<dbReference type="InterPro" id="IPR027417">
    <property type="entry name" value="P-loop_NTPase"/>
</dbReference>
<dbReference type="EMBL" id="DWWA01000045">
    <property type="protein sequence ID" value="HJC72848.1"/>
    <property type="molecule type" value="Genomic_DNA"/>
</dbReference>
<organism evidence="12 13">
    <name type="scientific">Candidatus Ruthenibacterium merdavium</name>
    <dbReference type="NCBI Taxonomy" id="2838752"/>
    <lineage>
        <taxon>Bacteria</taxon>
        <taxon>Bacillati</taxon>
        <taxon>Bacillota</taxon>
        <taxon>Clostridia</taxon>
        <taxon>Eubacteriales</taxon>
        <taxon>Oscillospiraceae</taxon>
        <taxon>Ruthenibacterium</taxon>
    </lineage>
</organism>
<evidence type="ECO:0000259" key="11">
    <source>
        <dbReference type="Pfam" id="PF02463"/>
    </source>
</evidence>
<sequence>MLCELTIENVAVIEKATVHFDRGLHVLSGETGAGKSIVIDSVNAILGNRTSRDLVRTGAEKAKIHAVFRELSEKTIKKLEDAGYEVQEELLLYREIGADGKTKCRVNGMPASLSVVRDLCADLMVIHGQHDSQSLLDPACHLGILDAYAQNKALHADYYAVYRELCTVKKQADALSMDAEEQQRRMELLQFQVQELESADLQPEEEAELQNRRNRILHAQKIAQQLNRAYLALEGQEDAELPGAIQQVSNACAALEELSELSPEFAQMAERLRDLFYGLKDEAEEAADLLDRQGYGEEALEPIEERLDLIYRLRQKYGCSVPELLQYLEHARRELEEMETSDERLAQLYEKQTQLYETAREKARQLTQSRLDAFERLQTELADSLRFLNMPGIRFSLEHRRGPLASMGQDSVEFFISTNAGEAPKPLAKIASGGELSRIMLAIKSALSDQDDTATVIYDEIDTGVSGVAAERIGQKLRETSRGKQVICITHTAQIAALADVHLYIEKRQEGERVYTHITTLNEEERVGELARMISGNQITPIARANAAEMLELAHREKKLDK</sequence>
<evidence type="ECO:0000256" key="1">
    <source>
        <dbReference type="ARBA" id="ARBA00003618"/>
    </source>
</evidence>
<dbReference type="Pfam" id="PF02463">
    <property type="entry name" value="SMC_N"/>
    <property type="match status" value="1"/>
</dbReference>
<dbReference type="InterPro" id="IPR003395">
    <property type="entry name" value="RecF/RecN/SMC_N"/>
</dbReference>
<dbReference type="PANTHER" id="PTHR11059">
    <property type="entry name" value="DNA REPAIR PROTEIN RECN"/>
    <property type="match status" value="1"/>
</dbReference>
<dbReference type="GO" id="GO:0005524">
    <property type="term" value="F:ATP binding"/>
    <property type="evidence" value="ECO:0007669"/>
    <property type="project" value="UniProtKB-KW"/>
</dbReference>
<evidence type="ECO:0000256" key="9">
    <source>
        <dbReference type="PIRNR" id="PIRNR003128"/>
    </source>
</evidence>
<dbReference type="GO" id="GO:0009432">
    <property type="term" value="P:SOS response"/>
    <property type="evidence" value="ECO:0007669"/>
    <property type="project" value="TreeGrafter"/>
</dbReference>
<dbReference type="FunFam" id="3.40.50.300:FF:000319">
    <property type="entry name" value="DNA repair protein RecN"/>
    <property type="match status" value="1"/>
</dbReference>
<evidence type="ECO:0000256" key="3">
    <source>
        <dbReference type="ARBA" id="ARBA00021315"/>
    </source>
</evidence>
<feature type="coiled-coil region" evidence="10">
    <location>
        <begin position="328"/>
        <end position="369"/>
    </location>
</feature>
<evidence type="ECO:0000313" key="12">
    <source>
        <dbReference type="EMBL" id="HJC72848.1"/>
    </source>
</evidence>
<feature type="domain" description="RecF/RecN/SMC N-terminal" evidence="11">
    <location>
        <begin position="2"/>
        <end position="511"/>
    </location>
</feature>
<evidence type="ECO:0000256" key="5">
    <source>
        <dbReference type="ARBA" id="ARBA00022763"/>
    </source>
</evidence>
<proteinExistence type="inferred from homology"/>
<keyword evidence="5 9" id="KW-0227">DNA damage</keyword>
<keyword evidence="7 9" id="KW-0234">DNA repair</keyword>
<gene>
    <name evidence="12" type="primary">recN</name>
    <name evidence="12" type="ORF">H9698_08675</name>
</gene>
<dbReference type="Proteomes" id="UP000823918">
    <property type="component" value="Unassembled WGS sequence"/>
</dbReference>
<evidence type="ECO:0000256" key="4">
    <source>
        <dbReference type="ARBA" id="ARBA00022741"/>
    </source>
</evidence>
<keyword evidence="6" id="KW-0067">ATP-binding</keyword>
<dbReference type="GO" id="GO:0043590">
    <property type="term" value="C:bacterial nucleoid"/>
    <property type="evidence" value="ECO:0007669"/>
    <property type="project" value="TreeGrafter"/>
</dbReference>
<evidence type="ECO:0000256" key="6">
    <source>
        <dbReference type="ARBA" id="ARBA00022840"/>
    </source>
</evidence>
<keyword evidence="4" id="KW-0547">Nucleotide-binding</keyword>
<protein>
    <recommendedName>
        <fullName evidence="3 9">DNA repair protein RecN</fullName>
    </recommendedName>
    <alternativeName>
        <fullName evidence="8 9">Recombination protein N</fullName>
    </alternativeName>
</protein>
<dbReference type="PIRSF" id="PIRSF003128">
    <property type="entry name" value="RecN"/>
    <property type="match status" value="1"/>
</dbReference>
<name>A0A9D2Q6I8_9FIRM</name>
<evidence type="ECO:0000256" key="10">
    <source>
        <dbReference type="SAM" id="Coils"/>
    </source>
</evidence>
<comment type="caution">
    <text evidence="12">The sequence shown here is derived from an EMBL/GenBank/DDBJ whole genome shotgun (WGS) entry which is preliminary data.</text>
</comment>
<reference evidence="12" key="1">
    <citation type="journal article" date="2021" name="PeerJ">
        <title>Extensive microbial diversity within the chicken gut microbiome revealed by metagenomics and culture.</title>
        <authorList>
            <person name="Gilroy R."/>
            <person name="Ravi A."/>
            <person name="Getino M."/>
            <person name="Pursley I."/>
            <person name="Horton D.L."/>
            <person name="Alikhan N.F."/>
            <person name="Baker D."/>
            <person name="Gharbi K."/>
            <person name="Hall N."/>
            <person name="Watson M."/>
            <person name="Adriaenssens E.M."/>
            <person name="Foster-Nyarko E."/>
            <person name="Jarju S."/>
            <person name="Secka A."/>
            <person name="Antonio M."/>
            <person name="Oren A."/>
            <person name="Chaudhuri R.R."/>
            <person name="La Ragione R."/>
            <person name="Hildebrand F."/>
            <person name="Pallen M.J."/>
        </authorList>
    </citation>
    <scope>NUCLEOTIDE SEQUENCE</scope>
    <source>
        <strain evidence="12">5933</strain>
    </source>
</reference>
<dbReference type="GO" id="GO:0006310">
    <property type="term" value="P:DNA recombination"/>
    <property type="evidence" value="ECO:0007669"/>
    <property type="project" value="InterPro"/>
</dbReference>
<dbReference type="NCBIfam" id="TIGR00634">
    <property type="entry name" value="recN"/>
    <property type="match status" value="1"/>
</dbReference>
<dbReference type="GO" id="GO:0006281">
    <property type="term" value="P:DNA repair"/>
    <property type="evidence" value="ECO:0007669"/>
    <property type="project" value="UniProtKB-KW"/>
</dbReference>
<keyword evidence="10" id="KW-0175">Coiled coil</keyword>
<dbReference type="InterPro" id="IPR004604">
    <property type="entry name" value="DNA_recomb/repair_RecN"/>
</dbReference>
<dbReference type="AlphaFoldDB" id="A0A9D2Q6I8"/>
<evidence type="ECO:0000256" key="8">
    <source>
        <dbReference type="ARBA" id="ARBA00033408"/>
    </source>
</evidence>
<reference evidence="12" key="2">
    <citation type="submission" date="2021-04" db="EMBL/GenBank/DDBJ databases">
        <authorList>
            <person name="Gilroy R."/>
        </authorList>
    </citation>
    <scope>NUCLEOTIDE SEQUENCE</scope>
    <source>
        <strain evidence="12">5933</strain>
    </source>
</reference>
<dbReference type="SUPFAM" id="SSF52540">
    <property type="entry name" value="P-loop containing nucleoside triphosphate hydrolases"/>
    <property type="match status" value="1"/>
</dbReference>
<comment type="similarity">
    <text evidence="2 9">Belongs to the RecN family.</text>
</comment>
<dbReference type="Gene3D" id="3.40.50.300">
    <property type="entry name" value="P-loop containing nucleotide triphosphate hydrolases"/>
    <property type="match status" value="2"/>
</dbReference>
<dbReference type="CDD" id="cd03241">
    <property type="entry name" value="ABC_RecN"/>
    <property type="match status" value="2"/>
</dbReference>
<evidence type="ECO:0000313" key="13">
    <source>
        <dbReference type="Proteomes" id="UP000823918"/>
    </source>
</evidence>
<evidence type="ECO:0000256" key="7">
    <source>
        <dbReference type="ARBA" id="ARBA00023204"/>
    </source>
</evidence>
<evidence type="ECO:0000256" key="2">
    <source>
        <dbReference type="ARBA" id="ARBA00009441"/>
    </source>
</evidence>
<feature type="coiled-coil region" evidence="10">
    <location>
        <begin position="172"/>
        <end position="199"/>
    </location>
</feature>
<comment type="function">
    <text evidence="1 9">May be involved in recombinational repair of damaged DNA.</text>
</comment>
<dbReference type="PANTHER" id="PTHR11059:SF0">
    <property type="entry name" value="DNA REPAIR PROTEIN RECN"/>
    <property type="match status" value="1"/>
</dbReference>
<accession>A0A9D2Q6I8</accession>